<evidence type="ECO:0000256" key="1">
    <source>
        <dbReference type="SAM" id="MobiDB-lite"/>
    </source>
</evidence>
<dbReference type="SUPFAM" id="SSF52047">
    <property type="entry name" value="RNI-like"/>
    <property type="match status" value="1"/>
</dbReference>
<comment type="caution">
    <text evidence="2">The sequence shown here is derived from an EMBL/GenBank/DDBJ whole genome shotgun (WGS) entry which is preliminary data.</text>
</comment>
<organism evidence="2 3">
    <name type="scientific">Paratrimastix pyriformis</name>
    <dbReference type="NCBI Taxonomy" id="342808"/>
    <lineage>
        <taxon>Eukaryota</taxon>
        <taxon>Metamonada</taxon>
        <taxon>Preaxostyla</taxon>
        <taxon>Paratrimastigidae</taxon>
        <taxon>Paratrimastix</taxon>
    </lineage>
</organism>
<dbReference type="EMBL" id="JAPMOS010000002">
    <property type="protein sequence ID" value="KAJ4462563.1"/>
    <property type="molecule type" value="Genomic_DNA"/>
</dbReference>
<dbReference type="InterPro" id="IPR032675">
    <property type="entry name" value="LRR_dom_sf"/>
</dbReference>
<evidence type="ECO:0008006" key="4">
    <source>
        <dbReference type="Google" id="ProtNLM"/>
    </source>
</evidence>
<accession>A0ABQ8UUN4</accession>
<dbReference type="Proteomes" id="UP001141327">
    <property type="component" value="Unassembled WGS sequence"/>
</dbReference>
<dbReference type="PANTHER" id="PTHR38926">
    <property type="entry name" value="F-BOX DOMAIN CONTAINING PROTEIN, EXPRESSED"/>
    <property type="match status" value="1"/>
</dbReference>
<proteinExistence type="predicted"/>
<protein>
    <recommendedName>
        <fullName evidence="4">F-box domain-containing protein</fullName>
    </recommendedName>
</protein>
<name>A0ABQ8UUN4_9EUKA</name>
<reference evidence="2" key="1">
    <citation type="journal article" date="2022" name="bioRxiv">
        <title>Genomics of Preaxostyla Flagellates Illuminates Evolutionary Transitions and the Path Towards Mitochondrial Loss.</title>
        <authorList>
            <person name="Novak L.V.F."/>
            <person name="Treitli S.C."/>
            <person name="Pyrih J."/>
            <person name="Halakuc P."/>
            <person name="Pipaliya S.V."/>
            <person name="Vacek V."/>
            <person name="Brzon O."/>
            <person name="Soukal P."/>
            <person name="Eme L."/>
            <person name="Dacks J.B."/>
            <person name="Karnkowska A."/>
            <person name="Elias M."/>
            <person name="Hampl V."/>
        </authorList>
    </citation>
    <scope>NUCLEOTIDE SEQUENCE</scope>
    <source>
        <strain evidence="2">RCP-MX</strain>
    </source>
</reference>
<dbReference type="Gene3D" id="3.80.10.10">
    <property type="entry name" value="Ribonuclease Inhibitor"/>
    <property type="match status" value="2"/>
</dbReference>
<gene>
    <name evidence="2" type="ORF">PAPYR_539</name>
</gene>
<evidence type="ECO:0000313" key="3">
    <source>
        <dbReference type="Proteomes" id="UP001141327"/>
    </source>
</evidence>
<evidence type="ECO:0000313" key="2">
    <source>
        <dbReference type="EMBL" id="KAJ4462563.1"/>
    </source>
</evidence>
<feature type="compositionally biased region" description="Low complexity" evidence="1">
    <location>
        <begin position="7"/>
        <end position="16"/>
    </location>
</feature>
<sequence>MNPEGPSSMSIIVSSSPLGDGPRQMAATLPRTSLWKFEEMTMFALPPELLLNIVETSCSPLMTYIQIMGLSHALRANIRGTLREISFDEEPDSVMSLREFATVTTDVLVALIGPCKNLTKLSLPKCSPLGGASIFRTTDPATSSWVEETFAGHRRLAILLGFPASLSVAERILHYLPGLGELHICGPCDTHLLTAVAQLCPNLQALRCLFALPERPAPDVAALLPLAASLQQLRVDFPSESMANLVCRLSSCWRLKACGCPPSALEPLAPHLTRLTLHSPEDIPGPWLCHLERLTLSPKSYSQHADLVRLLAANQATLRRLKLIITSATPQLVAALSSLPQLTHLRLIGPVLELPPELLDRLVALRLGTWRSIFARPLRIASRRLGEFRLAMRPRAGFRLSLDCPSLVEAHLPWILHGSGLHGSGQLVELNCPRVRTITGLPAQFTGPATTAMPDLEVVQGRSPLGWLAQLMSTIDAPRRLREVRVSHPQPDLLARLCASGTLVSLRLDLDTAKAPPNPLVLRLPRQLERLQITISSPMWRAATDAQPMPFDIQVEEAPGLRSFQLSTAPTLPVRLCLGLCPNLVVLHLLTAGLVSADLAEVIAPRGLHLDGKALSTASSSESVLRCLTQHGSRLHRVSVVSTPDPPTAWPQLVSALCGLPQLTSLSLSFTRPELSLACPQLRVLELYAMETRLQVDGKPVTRRLVLACPFLEELSGCFNGEVLGQLEFAMPAPHLRWIRKVSEPWLGRLAEMCPGAACLYPG</sequence>
<keyword evidence="3" id="KW-1185">Reference proteome</keyword>
<dbReference type="PANTHER" id="PTHR38926:SF5">
    <property type="entry name" value="F-BOX AND LEUCINE-RICH REPEAT PROTEIN 6"/>
    <property type="match status" value="1"/>
</dbReference>
<feature type="region of interest" description="Disordered" evidence="1">
    <location>
        <begin position="1"/>
        <end position="25"/>
    </location>
</feature>